<keyword evidence="2" id="KW-1185">Reference proteome</keyword>
<name>A0ABQ5DJ77_9ASTR</name>
<reference evidence="1" key="1">
    <citation type="journal article" date="2022" name="Int. J. Mol. Sci.">
        <title>Draft Genome of Tanacetum Coccineum: Genomic Comparison of Closely Related Tanacetum-Family Plants.</title>
        <authorList>
            <person name="Yamashiro T."/>
            <person name="Shiraishi A."/>
            <person name="Nakayama K."/>
            <person name="Satake H."/>
        </authorList>
    </citation>
    <scope>NUCLEOTIDE SEQUENCE</scope>
</reference>
<comment type="caution">
    <text evidence="1">The sequence shown here is derived from an EMBL/GenBank/DDBJ whole genome shotgun (WGS) entry which is preliminary data.</text>
</comment>
<proteinExistence type="predicted"/>
<protein>
    <submittedName>
        <fullName evidence="1">Uncharacterized protein</fullName>
    </submittedName>
</protein>
<dbReference type="EMBL" id="BQNB010015355">
    <property type="protein sequence ID" value="GJT39057.1"/>
    <property type="molecule type" value="Genomic_DNA"/>
</dbReference>
<sequence length="116" mass="12802">MYAQSVSWTYFSSCNIVLVVDTWITSSGNFSFSCWCLMKVPNNKKASPDVALSLAVSSGEAFSGVTKLYDFHWHSVHAAVNVGFLISIAQTFQYLGLGVFVGVEVERLYDPFMIAV</sequence>
<evidence type="ECO:0000313" key="2">
    <source>
        <dbReference type="Proteomes" id="UP001151760"/>
    </source>
</evidence>
<reference evidence="1" key="2">
    <citation type="submission" date="2022-01" db="EMBL/GenBank/DDBJ databases">
        <authorList>
            <person name="Yamashiro T."/>
            <person name="Shiraishi A."/>
            <person name="Satake H."/>
            <person name="Nakayama K."/>
        </authorList>
    </citation>
    <scope>NUCLEOTIDE SEQUENCE</scope>
</reference>
<accession>A0ABQ5DJ77</accession>
<dbReference type="Proteomes" id="UP001151760">
    <property type="component" value="Unassembled WGS sequence"/>
</dbReference>
<evidence type="ECO:0000313" key="1">
    <source>
        <dbReference type="EMBL" id="GJT39057.1"/>
    </source>
</evidence>
<organism evidence="1 2">
    <name type="scientific">Tanacetum coccineum</name>
    <dbReference type="NCBI Taxonomy" id="301880"/>
    <lineage>
        <taxon>Eukaryota</taxon>
        <taxon>Viridiplantae</taxon>
        <taxon>Streptophyta</taxon>
        <taxon>Embryophyta</taxon>
        <taxon>Tracheophyta</taxon>
        <taxon>Spermatophyta</taxon>
        <taxon>Magnoliopsida</taxon>
        <taxon>eudicotyledons</taxon>
        <taxon>Gunneridae</taxon>
        <taxon>Pentapetalae</taxon>
        <taxon>asterids</taxon>
        <taxon>campanulids</taxon>
        <taxon>Asterales</taxon>
        <taxon>Asteraceae</taxon>
        <taxon>Asteroideae</taxon>
        <taxon>Anthemideae</taxon>
        <taxon>Anthemidinae</taxon>
        <taxon>Tanacetum</taxon>
    </lineage>
</organism>
<gene>
    <name evidence="1" type="ORF">Tco_0938922</name>
</gene>